<dbReference type="Proteomes" id="UP000002945">
    <property type="component" value="Unassembled WGS sequence"/>
</dbReference>
<dbReference type="OrthoDB" id="1438245at2"/>
<dbReference type="STRING" id="391587.KAOT1_07017"/>
<name>A9E5S5_9FLAO</name>
<gene>
    <name evidence="1" type="ORF">KAOT1_07017</name>
</gene>
<evidence type="ECO:0000313" key="1">
    <source>
        <dbReference type="EMBL" id="EDP95215.1"/>
    </source>
</evidence>
<reference evidence="1 2" key="1">
    <citation type="journal article" date="2011" name="J. Bacteriol.">
        <title>Genome sequence of the algicidal bacterium Kordia algicida OT-1.</title>
        <authorList>
            <person name="Lee H.S."/>
            <person name="Kang S.G."/>
            <person name="Kwon K.K."/>
            <person name="Lee J.H."/>
            <person name="Kim S.J."/>
        </authorList>
    </citation>
    <scope>NUCLEOTIDE SEQUENCE [LARGE SCALE GENOMIC DNA]</scope>
    <source>
        <strain evidence="1 2">OT-1</strain>
    </source>
</reference>
<dbReference type="AlphaFoldDB" id="A9E5S5"/>
<sequence>MTIQRRDIIHYKDDSSFLCINILSPYFEEFPERLVHCRGATTSLWRGYFAEYTITKGSLYITSLKRYVGFDREKRDFIEESTLDISFPDTKKCSFFSGWIEINIYPETFEDGKIKLLEIQKGDVVQEMLLTEAEFKTLKETETYKEFDSKHSFMWY</sequence>
<evidence type="ECO:0000313" key="2">
    <source>
        <dbReference type="Proteomes" id="UP000002945"/>
    </source>
</evidence>
<dbReference type="HOGENOM" id="CLU_1684266_0_0_10"/>
<comment type="caution">
    <text evidence="1">The sequence shown here is derived from an EMBL/GenBank/DDBJ whole genome shotgun (WGS) entry which is preliminary data.</text>
</comment>
<protein>
    <submittedName>
        <fullName evidence="1">Uncharacterized protein</fullName>
    </submittedName>
</protein>
<organism evidence="1 2">
    <name type="scientific">Kordia algicida OT-1</name>
    <dbReference type="NCBI Taxonomy" id="391587"/>
    <lineage>
        <taxon>Bacteria</taxon>
        <taxon>Pseudomonadati</taxon>
        <taxon>Bacteroidota</taxon>
        <taxon>Flavobacteriia</taxon>
        <taxon>Flavobacteriales</taxon>
        <taxon>Flavobacteriaceae</taxon>
        <taxon>Kordia</taxon>
    </lineage>
</organism>
<dbReference type="RefSeq" id="WP_007093971.1">
    <property type="nucleotide sequence ID" value="NZ_CP142125.1"/>
</dbReference>
<keyword evidence="2" id="KW-1185">Reference proteome</keyword>
<accession>A9E5S5</accession>
<proteinExistence type="predicted"/>
<dbReference type="EMBL" id="ABIB01000010">
    <property type="protein sequence ID" value="EDP95215.1"/>
    <property type="molecule type" value="Genomic_DNA"/>
</dbReference>